<name>A0ABD5LYV5_PROMI</name>
<proteinExistence type="predicted"/>
<dbReference type="EMBL" id="JADQCH020000002">
    <property type="protein sequence ID" value="MEY2345242.1"/>
    <property type="molecule type" value="Genomic_DNA"/>
</dbReference>
<dbReference type="AlphaFoldDB" id="A0ABD5LYV5"/>
<accession>A0ABD5LYV5</accession>
<sequence>MGKDILHRTSMLQSIESYSHIDAVIRLKQNYLTPEKEVDSFQYEGCNGVAGDSHDVIKTDTFFYPRQSESLSVTNTNFTLRSLYF</sequence>
<organism evidence="1">
    <name type="scientific">Proteus mirabilis</name>
    <dbReference type="NCBI Taxonomy" id="584"/>
    <lineage>
        <taxon>Bacteria</taxon>
        <taxon>Pseudomonadati</taxon>
        <taxon>Pseudomonadota</taxon>
        <taxon>Gammaproteobacteria</taxon>
        <taxon>Enterobacterales</taxon>
        <taxon>Morganellaceae</taxon>
        <taxon>Proteus</taxon>
    </lineage>
</organism>
<protein>
    <submittedName>
        <fullName evidence="1">Uncharacterized protein</fullName>
    </submittedName>
</protein>
<gene>
    <name evidence="1" type="ORF">I3679_019980</name>
</gene>
<reference evidence="1" key="1">
    <citation type="submission" date="2021-05" db="EMBL/GenBank/DDBJ databases">
        <title>First report of NDM-5 and VEB-6 producing Proteus mirabilis isolated from blood of a sepsis patient in Kolkata, India.</title>
        <authorList>
            <person name="Halder G."/>
            <person name="Chaudhuri B."/>
            <person name="Dutta S."/>
        </authorList>
    </citation>
    <scope>NUCLEOTIDE SEQUENCE [LARGE SCALE GENOMIC DNA]</scope>
    <source>
        <strain evidence="1">7049</strain>
    </source>
</reference>
<comment type="caution">
    <text evidence="1">The sequence shown here is derived from an EMBL/GenBank/DDBJ whole genome shotgun (WGS) entry which is preliminary data.</text>
</comment>
<evidence type="ECO:0000313" key="1">
    <source>
        <dbReference type="EMBL" id="MEY2345242.1"/>
    </source>
</evidence>